<reference evidence="3 4" key="1">
    <citation type="submission" date="2017-02" db="EMBL/GenBank/DDBJ databases">
        <title>Paraburkholderia sophoroidis sp. nov. and Paraburkholderia steynii sp. nov. rhizobial symbionts of the fynbos legume Hypocalyptus sophoroides.</title>
        <authorList>
            <person name="Steenkamp E.T."/>
            <person name="Beukes C.W."/>
            <person name="Van Zyl E."/>
            <person name="Avontuur J."/>
            <person name="Chan W.Y."/>
            <person name="Hassen A."/>
            <person name="Palmer M."/>
            <person name="Mthombeni L."/>
            <person name="Phalane F."/>
            <person name="Sereme K."/>
            <person name="Venter S.N."/>
        </authorList>
    </citation>
    <scope>NUCLEOTIDE SEQUENCE [LARGE SCALE GENOMIC DNA]</scope>
    <source>
        <strain evidence="3 4">HC1.1ba</strain>
    </source>
</reference>
<feature type="non-terminal residue" evidence="3">
    <location>
        <position position="104"/>
    </location>
</feature>
<dbReference type="PROSITE" id="PS50123">
    <property type="entry name" value="CHER"/>
    <property type="match status" value="1"/>
</dbReference>
<feature type="non-terminal residue" evidence="3">
    <location>
        <position position="1"/>
    </location>
</feature>
<comment type="caution">
    <text evidence="3">The sequence shown here is derived from an EMBL/GenBank/DDBJ whole genome shotgun (WGS) entry which is preliminary data.</text>
</comment>
<dbReference type="EMBL" id="MWML01001282">
    <property type="protein sequence ID" value="TCF96827.1"/>
    <property type="molecule type" value="Genomic_DNA"/>
</dbReference>
<keyword evidence="4" id="KW-1185">Reference proteome</keyword>
<dbReference type="InterPro" id="IPR029063">
    <property type="entry name" value="SAM-dependent_MTases_sf"/>
</dbReference>
<dbReference type="InterPro" id="IPR050903">
    <property type="entry name" value="Bact_Chemotaxis_MeTrfase"/>
</dbReference>
<evidence type="ECO:0000259" key="2">
    <source>
        <dbReference type="PROSITE" id="PS50123"/>
    </source>
</evidence>
<accession>A0A4V2NEE5</accession>
<dbReference type="InterPro" id="IPR000780">
    <property type="entry name" value="CheR_MeTrfase"/>
</dbReference>
<gene>
    <name evidence="3" type="ORF">BZM27_55570</name>
</gene>
<feature type="region of interest" description="Disordered" evidence="1">
    <location>
        <begin position="57"/>
        <end position="80"/>
    </location>
</feature>
<dbReference type="Proteomes" id="UP000294200">
    <property type="component" value="Unassembled WGS sequence"/>
</dbReference>
<evidence type="ECO:0000313" key="4">
    <source>
        <dbReference type="Proteomes" id="UP000294200"/>
    </source>
</evidence>
<evidence type="ECO:0000256" key="1">
    <source>
        <dbReference type="SAM" id="MobiDB-lite"/>
    </source>
</evidence>
<feature type="domain" description="CheR-type methyltransferase" evidence="2">
    <location>
        <begin position="1"/>
        <end position="35"/>
    </location>
</feature>
<proteinExistence type="predicted"/>
<protein>
    <recommendedName>
        <fullName evidence="2">CheR-type methyltransferase domain-containing protein</fullName>
    </recommendedName>
</protein>
<dbReference type="AlphaFoldDB" id="A0A4V2NEE5"/>
<evidence type="ECO:0000313" key="3">
    <source>
        <dbReference type="EMBL" id="TCF96827.1"/>
    </source>
</evidence>
<dbReference type="PANTHER" id="PTHR24422">
    <property type="entry name" value="CHEMOTAXIS PROTEIN METHYLTRANSFERASE"/>
    <property type="match status" value="1"/>
</dbReference>
<sequence length="104" mass="11755">NLLIYLDRSVQRQVLQTFHFALRPGGYLFLGSSESAEIAEELFFPVDKKNRIYRAKSNANRPRVTPQLPVAGKAQQPLPAEAVRPASRPASFSFANLHQRLIEH</sequence>
<name>A0A4V2NEE5_9BURK</name>
<dbReference type="GO" id="GO:0008757">
    <property type="term" value="F:S-adenosylmethionine-dependent methyltransferase activity"/>
    <property type="evidence" value="ECO:0007669"/>
    <property type="project" value="InterPro"/>
</dbReference>
<dbReference type="Gene3D" id="3.40.50.150">
    <property type="entry name" value="Vaccinia Virus protein VP39"/>
    <property type="match status" value="1"/>
</dbReference>
<dbReference type="InterPro" id="IPR022642">
    <property type="entry name" value="CheR_C"/>
</dbReference>
<organism evidence="3 4">
    <name type="scientific">Paraburkholderia steynii</name>
    <dbReference type="NCBI Taxonomy" id="1245441"/>
    <lineage>
        <taxon>Bacteria</taxon>
        <taxon>Pseudomonadati</taxon>
        <taxon>Pseudomonadota</taxon>
        <taxon>Betaproteobacteria</taxon>
        <taxon>Burkholderiales</taxon>
        <taxon>Burkholderiaceae</taxon>
        <taxon>Paraburkholderia</taxon>
    </lineage>
</organism>
<dbReference type="Pfam" id="PF01739">
    <property type="entry name" value="CheR"/>
    <property type="match status" value="1"/>
</dbReference>
<dbReference type="SUPFAM" id="SSF53335">
    <property type="entry name" value="S-adenosyl-L-methionine-dependent methyltransferases"/>
    <property type="match status" value="1"/>
</dbReference>